<accession>A0A2J6Q8N3</accession>
<evidence type="ECO:0000313" key="3">
    <source>
        <dbReference type="Proteomes" id="UP000235672"/>
    </source>
</evidence>
<feature type="compositionally biased region" description="Basic and acidic residues" evidence="1">
    <location>
        <begin position="111"/>
        <end position="124"/>
    </location>
</feature>
<reference evidence="2 3" key="1">
    <citation type="submission" date="2016-05" db="EMBL/GenBank/DDBJ databases">
        <title>A degradative enzymes factory behind the ericoid mycorrhizal symbiosis.</title>
        <authorList>
            <consortium name="DOE Joint Genome Institute"/>
            <person name="Martino E."/>
            <person name="Morin E."/>
            <person name="Grelet G."/>
            <person name="Kuo A."/>
            <person name="Kohler A."/>
            <person name="Daghino S."/>
            <person name="Barry K."/>
            <person name="Choi C."/>
            <person name="Cichocki N."/>
            <person name="Clum A."/>
            <person name="Copeland A."/>
            <person name="Hainaut M."/>
            <person name="Haridas S."/>
            <person name="Labutti K."/>
            <person name="Lindquist E."/>
            <person name="Lipzen A."/>
            <person name="Khouja H.-R."/>
            <person name="Murat C."/>
            <person name="Ohm R."/>
            <person name="Olson A."/>
            <person name="Spatafora J."/>
            <person name="Veneault-Fourrey C."/>
            <person name="Henrissat B."/>
            <person name="Grigoriev I."/>
            <person name="Martin F."/>
            <person name="Perotto S."/>
        </authorList>
    </citation>
    <scope>NUCLEOTIDE SEQUENCE [LARGE SCALE GENOMIC DNA]</scope>
    <source>
        <strain evidence="2 3">UAMH 7357</strain>
    </source>
</reference>
<dbReference type="Proteomes" id="UP000235672">
    <property type="component" value="Unassembled WGS sequence"/>
</dbReference>
<organism evidence="2 3">
    <name type="scientific">Hyaloscypha hepaticicola</name>
    <dbReference type="NCBI Taxonomy" id="2082293"/>
    <lineage>
        <taxon>Eukaryota</taxon>
        <taxon>Fungi</taxon>
        <taxon>Dikarya</taxon>
        <taxon>Ascomycota</taxon>
        <taxon>Pezizomycotina</taxon>
        <taxon>Leotiomycetes</taxon>
        <taxon>Helotiales</taxon>
        <taxon>Hyaloscyphaceae</taxon>
        <taxon>Hyaloscypha</taxon>
    </lineage>
</organism>
<proteinExistence type="predicted"/>
<evidence type="ECO:0000256" key="1">
    <source>
        <dbReference type="SAM" id="MobiDB-lite"/>
    </source>
</evidence>
<protein>
    <submittedName>
        <fullName evidence="2">Uncharacterized protein</fullName>
    </submittedName>
</protein>
<dbReference type="AlphaFoldDB" id="A0A2J6Q8N3"/>
<feature type="region of interest" description="Disordered" evidence="1">
    <location>
        <begin position="93"/>
        <end position="163"/>
    </location>
</feature>
<dbReference type="EMBL" id="KZ613477">
    <property type="protein sequence ID" value="PMD22595.1"/>
    <property type="molecule type" value="Genomic_DNA"/>
</dbReference>
<evidence type="ECO:0000313" key="2">
    <source>
        <dbReference type="EMBL" id="PMD22595.1"/>
    </source>
</evidence>
<name>A0A2J6Q8N3_9HELO</name>
<sequence>MALGSKQDENSGKETKERPWACVLDKNGVVPEDNRRRCNTFVQSCEEGQENHLQHGIYHHENYGIFIVPTSEFIHVRTIATHLARPTNIKLTSLHGGQARRKEKPMQAQASKDKIATSQREKQQLSHVSQKNFQREFRISSGSKEPPVESESRVSSFGGKMSD</sequence>
<gene>
    <name evidence="2" type="ORF">NA56DRAFT_702381</name>
</gene>
<keyword evidence="3" id="KW-1185">Reference proteome</keyword>